<dbReference type="InParanoid" id="A0A194XST4"/>
<organism evidence="1 2">
    <name type="scientific">Mollisia scopiformis</name>
    <name type="common">Conifer needle endophyte fungus</name>
    <name type="synonym">Phialocephala scopiformis</name>
    <dbReference type="NCBI Taxonomy" id="149040"/>
    <lineage>
        <taxon>Eukaryota</taxon>
        <taxon>Fungi</taxon>
        <taxon>Dikarya</taxon>
        <taxon>Ascomycota</taxon>
        <taxon>Pezizomycotina</taxon>
        <taxon>Leotiomycetes</taxon>
        <taxon>Helotiales</taxon>
        <taxon>Mollisiaceae</taxon>
        <taxon>Mollisia</taxon>
    </lineage>
</organism>
<dbReference type="KEGG" id="psco:LY89DRAFT_177293"/>
<sequence>MRCGKCIASKPQQCISRVCFVQLMSNSFVASCQIHAWRRIWTSSAWPPCSISALHVVFAFDFSTFPCIVDIICTQRKGDLETNKTYELTLLRRVRERLKVIGSRRCLLLWADAQKAILVHVLQCQTVHYDMMSDIDILFCLFHTLIAFRIGTLKARYDRSFLPEHALALRNHTYPISPRWSRRTAVIAVWLNEAQG</sequence>
<evidence type="ECO:0000313" key="1">
    <source>
        <dbReference type="EMBL" id="KUJ23258.1"/>
    </source>
</evidence>
<accession>A0A194XST4</accession>
<reference evidence="1 2" key="1">
    <citation type="submission" date="2015-10" db="EMBL/GenBank/DDBJ databases">
        <title>Full genome of DAOMC 229536 Phialocephala scopiformis, a fungal endophyte of spruce producing the potent anti-insectan compound rugulosin.</title>
        <authorList>
            <consortium name="DOE Joint Genome Institute"/>
            <person name="Walker A.K."/>
            <person name="Frasz S.L."/>
            <person name="Seifert K.A."/>
            <person name="Miller J.D."/>
            <person name="Mondo S.J."/>
            <person name="Labutti K."/>
            <person name="Lipzen A."/>
            <person name="Dockter R."/>
            <person name="Kennedy M."/>
            <person name="Grigoriev I.V."/>
            <person name="Spatafora J.W."/>
        </authorList>
    </citation>
    <scope>NUCLEOTIDE SEQUENCE [LARGE SCALE GENOMIC DNA]</scope>
    <source>
        <strain evidence="1 2">CBS 120377</strain>
    </source>
</reference>
<protein>
    <submittedName>
        <fullName evidence="1">Uncharacterized protein</fullName>
    </submittedName>
</protein>
<dbReference type="EMBL" id="KQ947405">
    <property type="protein sequence ID" value="KUJ23258.1"/>
    <property type="molecule type" value="Genomic_DNA"/>
</dbReference>
<dbReference type="AlphaFoldDB" id="A0A194XST4"/>
<dbReference type="Proteomes" id="UP000070700">
    <property type="component" value="Unassembled WGS sequence"/>
</dbReference>
<dbReference type="RefSeq" id="XP_018077613.1">
    <property type="nucleotide sequence ID" value="XM_018205587.1"/>
</dbReference>
<dbReference type="PROSITE" id="PS51257">
    <property type="entry name" value="PROKAR_LIPOPROTEIN"/>
    <property type="match status" value="1"/>
</dbReference>
<dbReference type="GeneID" id="28815313"/>
<proteinExistence type="predicted"/>
<name>A0A194XST4_MOLSC</name>
<keyword evidence="2" id="KW-1185">Reference proteome</keyword>
<evidence type="ECO:0000313" key="2">
    <source>
        <dbReference type="Proteomes" id="UP000070700"/>
    </source>
</evidence>
<gene>
    <name evidence="1" type="ORF">LY89DRAFT_177293</name>
</gene>